<keyword evidence="2 5" id="KW-0812">Transmembrane</keyword>
<dbReference type="InterPro" id="IPR045275">
    <property type="entry name" value="MscS_archaea/bacteria_type"/>
</dbReference>
<evidence type="ECO:0000256" key="5">
    <source>
        <dbReference type="SAM" id="Phobius"/>
    </source>
</evidence>
<comment type="subcellular location">
    <subcellularLocation>
        <location evidence="1">Membrane</location>
    </subcellularLocation>
</comment>
<dbReference type="SUPFAM" id="SSF50182">
    <property type="entry name" value="Sm-like ribonucleoproteins"/>
    <property type="match status" value="1"/>
</dbReference>
<gene>
    <name evidence="7" type="ORF">E2605_07040</name>
</gene>
<dbReference type="Pfam" id="PF00924">
    <property type="entry name" value="MS_channel_2nd"/>
    <property type="match status" value="1"/>
</dbReference>
<keyword evidence="8" id="KW-1185">Reference proteome</keyword>
<evidence type="ECO:0000256" key="4">
    <source>
        <dbReference type="ARBA" id="ARBA00023136"/>
    </source>
</evidence>
<dbReference type="Gene3D" id="1.10.287.1260">
    <property type="match status" value="1"/>
</dbReference>
<evidence type="ECO:0000256" key="1">
    <source>
        <dbReference type="ARBA" id="ARBA00004370"/>
    </source>
</evidence>
<evidence type="ECO:0000256" key="2">
    <source>
        <dbReference type="ARBA" id="ARBA00022692"/>
    </source>
</evidence>
<reference evidence="7 8" key="1">
    <citation type="submission" date="2019-03" db="EMBL/GenBank/DDBJ databases">
        <title>San Antonio Military Medical Center submission to MRSN (WRAIR), pending publication.</title>
        <authorList>
            <person name="Blyth D.M."/>
            <person name="Mccarthy S.L."/>
            <person name="Schall S.E."/>
            <person name="Stam J.A."/>
            <person name="Ong A.C."/>
            <person name="Mcgann P.T."/>
        </authorList>
    </citation>
    <scope>NUCLEOTIDE SEQUENCE [LARGE SCALE GENOMIC DNA]</scope>
    <source>
        <strain evidence="7 8">MRSN571793</strain>
    </source>
</reference>
<dbReference type="InterPro" id="IPR010920">
    <property type="entry name" value="LSM_dom_sf"/>
</dbReference>
<dbReference type="OrthoDB" id="5705501at2"/>
<feature type="transmembrane region" description="Helical" evidence="5">
    <location>
        <begin position="84"/>
        <end position="111"/>
    </location>
</feature>
<accession>A0A4Y8L429</accession>
<sequence length="177" mass="20049">MMDIINEYFVQIVATISVLVATPVIRHLTKTVLRKYAFMKGKTENRTGQVVRIFAVTVNCLAFIILIIIWGVDPHNLLVALSSIFAVIGVALFAQWSMLSNITAGIIIFFTTPFKIGDYIRIVDKDIPFDAKVEDILAFHTHLRTKEGEIVSYPNSLFFQKGVMILQVNPWEEESDE</sequence>
<evidence type="ECO:0000256" key="3">
    <source>
        <dbReference type="ARBA" id="ARBA00022989"/>
    </source>
</evidence>
<comment type="caution">
    <text evidence="7">The sequence shown here is derived from an EMBL/GenBank/DDBJ whole genome shotgun (WGS) entry which is preliminary data.</text>
</comment>
<dbReference type="GO" id="GO:0008381">
    <property type="term" value="F:mechanosensitive monoatomic ion channel activity"/>
    <property type="evidence" value="ECO:0007669"/>
    <property type="project" value="InterPro"/>
</dbReference>
<dbReference type="STRING" id="1121485.GCA_000426485_02355"/>
<dbReference type="Gene3D" id="2.30.30.60">
    <property type="match status" value="1"/>
</dbReference>
<dbReference type="InterPro" id="IPR006685">
    <property type="entry name" value="MscS_channel_2nd"/>
</dbReference>
<keyword evidence="4 5" id="KW-0472">Membrane</keyword>
<dbReference type="PANTHER" id="PTHR30221:SF8">
    <property type="entry name" value="SMALL-CONDUCTANCE MECHANOSENSITIVE CHANNEL"/>
    <property type="match status" value="1"/>
</dbReference>
<dbReference type="EMBL" id="SOML01000003">
    <property type="protein sequence ID" value="TFD97415.1"/>
    <property type="molecule type" value="Genomic_DNA"/>
</dbReference>
<dbReference type="InterPro" id="IPR023408">
    <property type="entry name" value="MscS_beta-dom_sf"/>
</dbReference>
<dbReference type="GO" id="GO:0016020">
    <property type="term" value="C:membrane"/>
    <property type="evidence" value="ECO:0007669"/>
    <property type="project" value="UniProtKB-SubCell"/>
</dbReference>
<organism evidence="7 8">
    <name type="scientific">Dysgonomonas capnocytophagoides</name>
    <dbReference type="NCBI Taxonomy" id="45254"/>
    <lineage>
        <taxon>Bacteria</taxon>
        <taxon>Pseudomonadati</taxon>
        <taxon>Bacteroidota</taxon>
        <taxon>Bacteroidia</taxon>
        <taxon>Bacteroidales</taxon>
        <taxon>Dysgonomonadaceae</taxon>
        <taxon>Dysgonomonas</taxon>
    </lineage>
</organism>
<dbReference type="Proteomes" id="UP000297861">
    <property type="component" value="Unassembled WGS sequence"/>
</dbReference>
<feature type="transmembrane region" description="Helical" evidence="5">
    <location>
        <begin position="12"/>
        <end position="29"/>
    </location>
</feature>
<name>A0A4Y8L429_9BACT</name>
<proteinExistence type="predicted"/>
<evidence type="ECO:0000259" key="6">
    <source>
        <dbReference type="Pfam" id="PF00924"/>
    </source>
</evidence>
<protein>
    <submittedName>
        <fullName evidence="7">Mechanosensitive ion channel</fullName>
    </submittedName>
</protein>
<evidence type="ECO:0000313" key="8">
    <source>
        <dbReference type="Proteomes" id="UP000297861"/>
    </source>
</evidence>
<keyword evidence="3 5" id="KW-1133">Transmembrane helix</keyword>
<feature type="domain" description="Mechanosensitive ion channel MscS" evidence="6">
    <location>
        <begin position="98"/>
        <end position="161"/>
    </location>
</feature>
<feature type="transmembrane region" description="Helical" evidence="5">
    <location>
        <begin position="50"/>
        <end position="72"/>
    </location>
</feature>
<dbReference type="RefSeq" id="WP_035331598.1">
    <property type="nucleotide sequence ID" value="NZ_AP028867.1"/>
</dbReference>
<dbReference type="AlphaFoldDB" id="A0A4Y8L429"/>
<dbReference type="PANTHER" id="PTHR30221">
    <property type="entry name" value="SMALL-CONDUCTANCE MECHANOSENSITIVE CHANNEL"/>
    <property type="match status" value="1"/>
</dbReference>
<evidence type="ECO:0000313" key="7">
    <source>
        <dbReference type="EMBL" id="TFD97415.1"/>
    </source>
</evidence>